<dbReference type="EMBL" id="JASBNA010000006">
    <property type="protein sequence ID" value="KAK7691008.1"/>
    <property type="molecule type" value="Genomic_DNA"/>
</dbReference>
<dbReference type="SUPFAM" id="SSF50370">
    <property type="entry name" value="Ricin B-like lectins"/>
    <property type="match status" value="1"/>
</dbReference>
<reference evidence="3 4" key="1">
    <citation type="submission" date="2022-09" db="EMBL/GenBank/DDBJ databases">
        <authorList>
            <person name="Palmer J.M."/>
        </authorList>
    </citation>
    <scope>NUCLEOTIDE SEQUENCE [LARGE SCALE GENOMIC DNA]</scope>
    <source>
        <strain evidence="3 4">DSM 7382</strain>
    </source>
</reference>
<evidence type="ECO:0000313" key="3">
    <source>
        <dbReference type="EMBL" id="KAK7691008.1"/>
    </source>
</evidence>
<dbReference type="Gene3D" id="3.30.460.70">
    <property type="match status" value="1"/>
</dbReference>
<dbReference type="InterPro" id="IPR040600">
    <property type="entry name" value="Agglutinin_C"/>
</dbReference>
<proteinExistence type="predicted"/>
<dbReference type="SUPFAM" id="SSF54001">
    <property type="entry name" value="Cysteine proteinases"/>
    <property type="match status" value="1"/>
</dbReference>
<comment type="caution">
    <text evidence="3">The sequence shown here is derived from an EMBL/GenBank/DDBJ whole genome shotgun (WGS) entry which is preliminary data.</text>
</comment>
<dbReference type="InterPro" id="IPR000772">
    <property type="entry name" value="Ricin_B_lectin"/>
</dbReference>
<keyword evidence="4" id="KW-1185">Reference proteome</keyword>
<dbReference type="AlphaFoldDB" id="A0AAW0GLB6"/>
<dbReference type="InterPro" id="IPR038765">
    <property type="entry name" value="Papain-like_cys_pep_sf"/>
</dbReference>
<feature type="domain" description="Agglutinin C-terminal" evidence="2">
    <location>
        <begin position="183"/>
        <end position="281"/>
    </location>
</feature>
<dbReference type="Pfam" id="PF14200">
    <property type="entry name" value="RicinB_lectin_2"/>
    <property type="match status" value="1"/>
</dbReference>
<sequence>MTFIGHGIYYIQHAHVANVEMALANRGSAADGTRVIAWRSDEAGHDHMWLVEPVSKEADTYTIRNLLTGTYVDLHGSSSANGTPIEGWRKNDKDNQKWIIKKEESDGRRWKLQCKATGTFMDLLNGGGSGTPIQGWTGQWSDGTGPGHQHWLFQRISETSASILRSSSVIGVDFTSYQADGLYLIPTREQLSSILQNSKLTQMQWRDEIFDYDDFATVFKAEVAKWGNTSFKADGFAVLCGIMFGTKVNPETHKLENHAFNWTLDRGDNFGIIFLEPQNGQYSEDAWRYKAYFGFF</sequence>
<dbReference type="Proteomes" id="UP001385951">
    <property type="component" value="Unassembled WGS sequence"/>
</dbReference>
<dbReference type="Pfam" id="PF18021">
    <property type="entry name" value="Agglutinin_C"/>
    <property type="match status" value="1"/>
</dbReference>
<gene>
    <name evidence="3" type="ORF">QCA50_006111</name>
</gene>
<accession>A0AAW0GLB6</accession>
<name>A0AAW0GLB6_9APHY</name>
<dbReference type="PROSITE" id="PS50231">
    <property type="entry name" value="RICIN_B_LECTIN"/>
    <property type="match status" value="1"/>
</dbReference>
<protein>
    <recommendedName>
        <fullName evidence="5">Carbohydrate-binding module family 13 protein</fullName>
    </recommendedName>
</protein>
<dbReference type="Gene3D" id="2.80.10.50">
    <property type="match status" value="1"/>
</dbReference>
<feature type="domain" description="Ricin B lectin" evidence="1">
    <location>
        <begin position="48"/>
        <end position="136"/>
    </location>
</feature>
<evidence type="ECO:0008006" key="5">
    <source>
        <dbReference type="Google" id="ProtNLM"/>
    </source>
</evidence>
<evidence type="ECO:0000313" key="4">
    <source>
        <dbReference type="Proteomes" id="UP001385951"/>
    </source>
</evidence>
<organism evidence="3 4">
    <name type="scientific">Cerrena zonata</name>
    <dbReference type="NCBI Taxonomy" id="2478898"/>
    <lineage>
        <taxon>Eukaryota</taxon>
        <taxon>Fungi</taxon>
        <taxon>Dikarya</taxon>
        <taxon>Basidiomycota</taxon>
        <taxon>Agaricomycotina</taxon>
        <taxon>Agaricomycetes</taxon>
        <taxon>Polyporales</taxon>
        <taxon>Cerrenaceae</taxon>
        <taxon>Cerrena</taxon>
    </lineage>
</organism>
<dbReference type="CDD" id="cd23416">
    <property type="entry name" value="beta-trefoil_Ricin_MOA-like"/>
    <property type="match status" value="1"/>
</dbReference>
<dbReference type="InterPro" id="IPR035992">
    <property type="entry name" value="Ricin_B-like_lectins"/>
</dbReference>
<evidence type="ECO:0000259" key="1">
    <source>
        <dbReference type="Pfam" id="PF14200"/>
    </source>
</evidence>
<evidence type="ECO:0000259" key="2">
    <source>
        <dbReference type="Pfam" id="PF18021"/>
    </source>
</evidence>